<evidence type="ECO:0000256" key="2">
    <source>
        <dbReference type="ARBA" id="ARBA00023125"/>
    </source>
</evidence>
<keyword evidence="2" id="KW-0238">DNA-binding</keyword>
<dbReference type="PANTHER" id="PTHR46797">
    <property type="entry name" value="HTH-TYPE TRANSCRIPTIONAL REGULATOR"/>
    <property type="match status" value="1"/>
</dbReference>
<dbReference type="AlphaFoldDB" id="A0A3M9XXY6"/>
<reference evidence="6 7" key="1">
    <citation type="submission" date="2018-08" db="EMBL/GenBank/DDBJ databases">
        <title>Genome sequence of Methylocystis hirsuta CSC1, a methanotroph able to accumulate PHAs.</title>
        <authorList>
            <person name="Bordel S."/>
            <person name="Rodriguez E."/>
            <person name="Gancedo J."/>
            <person name="Munoz R."/>
        </authorList>
    </citation>
    <scope>NUCLEOTIDE SEQUENCE [LARGE SCALE GENOMIC DNA]</scope>
    <source>
        <strain evidence="6 7">CSC1</strain>
    </source>
</reference>
<dbReference type="EMBL" id="QWDD01000001">
    <property type="protein sequence ID" value="RNJ51770.1"/>
    <property type="molecule type" value="Genomic_DNA"/>
</dbReference>
<gene>
    <name evidence="6" type="ORF">D1O30_12830</name>
</gene>
<accession>A0A3M9XXY6</accession>
<feature type="domain" description="HTH cro/C1-type" evidence="5">
    <location>
        <begin position="11"/>
        <end position="65"/>
    </location>
</feature>
<dbReference type="InterPro" id="IPR050807">
    <property type="entry name" value="TransReg_Diox_bact_type"/>
</dbReference>
<evidence type="ECO:0000256" key="4">
    <source>
        <dbReference type="SAM" id="MobiDB-lite"/>
    </source>
</evidence>
<dbReference type="InterPro" id="IPR001387">
    <property type="entry name" value="Cro/C1-type_HTH"/>
</dbReference>
<sequence length="114" mass="13035">MDMRKLVGRNVRRIRLEKGLTQEKFAEQSGFTQQYMSGLERGRRNPTIVSLYEIALALGVHHVSLVTPDDEAREEEERRLEAKARVRTQSRVKRRESKSPKKTARASGKSGARA</sequence>
<dbReference type="Proteomes" id="UP000268623">
    <property type="component" value="Unassembled WGS sequence"/>
</dbReference>
<keyword evidence="1" id="KW-0805">Transcription regulation</keyword>
<dbReference type="CDD" id="cd00093">
    <property type="entry name" value="HTH_XRE"/>
    <property type="match status" value="1"/>
</dbReference>
<protein>
    <submittedName>
        <fullName evidence="6">XRE family transcriptional regulator</fullName>
    </submittedName>
</protein>
<dbReference type="PANTHER" id="PTHR46797:SF23">
    <property type="entry name" value="HTH-TYPE TRANSCRIPTIONAL REGULATOR SUTR"/>
    <property type="match status" value="1"/>
</dbReference>
<evidence type="ECO:0000313" key="6">
    <source>
        <dbReference type="EMBL" id="RNJ51770.1"/>
    </source>
</evidence>
<name>A0A3M9XXY6_9HYPH</name>
<keyword evidence="7" id="KW-1185">Reference proteome</keyword>
<proteinExistence type="predicted"/>
<dbReference type="GO" id="GO:0005829">
    <property type="term" value="C:cytosol"/>
    <property type="evidence" value="ECO:0007669"/>
    <property type="project" value="TreeGrafter"/>
</dbReference>
<dbReference type="RefSeq" id="WP_123177617.1">
    <property type="nucleotide sequence ID" value="NZ_QWDD01000001.1"/>
</dbReference>
<comment type="caution">
    <text evidence="6">The sequence shown here is derived from an EMBL/GenBank/DDBJ whole genome shotgun (WGS) entry which is preliminary data.</text>
</comment>
<dbReference type="GO" id="GO:0003677">
    <property type="term" value="F:DNA binding"/>
    <property type="evidence" value="ECO:0007669"/>
    <property type="project" value="UniProtKB-KW"/>
</dbReference>
<dbReference type="Gene3D" id="1.10.260.40">
    <property type="entry name" value="lambda repressor-like DNA-binding domains"/>
    <property type="match status" value="1"/>
</dbReference>
<evidence type="ECO:0000256" key="1">
    <source>
        <dbReference type="ARBA" id="ARBA00023015"/>
    </source>
</evidence>
<evidence type="ECO:0000313" key="7">
    <source>
        <dbReference type="Proteomes" id="UP000268623"/>
    </source>
</evidence>
<dbReference type="SMART" id="SM00530">
    <property type="entry name" value="HTH_XRE"/>
    <property type="match status" value="1"/>
</dbReference>
<dbReference type="OrthoDB" id="9815697at2"/>
<organism evidence="6 7">
    <name type="scientific">Methylocystis hirsuta</name>
    <dbReference type="NCBI Taxonomy" id="369798"/>
    <lineage>
        <taxon>Bacteria</taxon>
        <taxon>Pseudomonadati</taxon>
        <taxon>Pseudomonadota</taxon>
        <taxon>Alphaproteobacteria</taxon>
        <taxon>Hyphomicrobiales</taxon>
        <taxon>Methylocystaceae</taxon>
        <taxon>Methylocystis</taxon>
    </lineage>
</organism>
<evidence type="ECO:0000259" key="5">
    <source>
        <dbReference type="PROSITE" id="PS50943"/>
    </source>
</evidence>
<dbReference type="PROSITE" id="PS50943">
    <property type="entry name" value="HTH_CROC1"/>
    <property type="match status" value="1"/>
</dbReference>
<feature type="compositionally biased region" description="Basic and acidic residues" evidence="4">
    <location>
        <begin position="75"/>
        <end position="84"/>
    </location>
</feature>
<dbReference type="Pfam" id="PF01381">
    <property type="entry name" value="HTH_3"/>
    <property type="match status" value="1"/>
</dbReference>
<dbReference type="InterPro" id="IPR010982">
    <property type="entry name" value="Lambda_DNA-bd_dom_sf"/>
</dbReference>
<keyword evidence="3" id="KW-0804">Transcription</keyword>
<dbReference type="GO" id="GO:0003700">
    <property type="term" value="F:DNA-binding transcription factor activity"/>
    <property type="evidence" value="ECO:0007669"/>
    <property type="project" value="TreeGrafter"/>
</dbReference>
<dbReference type="SUPFAM" id="SSF47413">
    <property type="entry name" value="lambda repressor-like DNA-binding domains"/>
    <property type="match status" value="1"/>
</dbReference>
<feature type="compositionally biased region" description="Basic residues" evidence="4">
    <location>
        <begin position="85"/>
        <end position="104"/>
    </location>
</feature>
<evidence type="ECO:0000256" key="3">
    <source>
        <dbReference type="ARBA" id="ARBA00023163"/>
    </source>
</evidence>
<feature type="region of interest" description="Disordered" evidence="4">
    <location>
        <begin position="68"/>
        <end position="114"/>
    </location>
</feature>